<sequence length="162" mass="18282">MMAAFMTPAGGLLYIQLLMILNMGIPALQKLGRQRNGDIIEKMGMAILSTCLDGDFKGVGGVKVVDDRFDAYASQASRTCESPLAQGSSRNSEKIWEKYTLFLFAIFMNARAADEHYMKLFGLQERFLMKQMAMGKESLSMEWHKGNSWLLSLQLCFWLFGI</sequence>
<proteinExistence type="predicted"/>
<evidence type="ECO:0000313" key="2">
    <source>
        <dbReference type="Proteomes" id="UP001055811"/>
    </source>
</evidence>
<name>A0ACB9GYL0_CICIN</name>
<reference evidence="2" key="1">
    <citation type="journal article" date="2022" name="Mol. Ecol. Resour.">
        <title>The genomes of chicory, endive, great burdock and yacon provide insights into Asteraceae palaeo-polyploidization history and plant inulin production.</title>
        <authorList>
            <person name="Fan W."/>
            <person name="Wang S."/>
            <person name="Wang H."/>
            <person name="Wang A."/>
            <person name="Jiang F."/>
            <person name="Liu H."/>
            <person name="Zhao H."/>
            <person name="Xu D."/>
            <person name="Zhang Y."/>
        </authorList>
    </citation>
    <scope>NUCLEOTIDE SEQUENCE [LARGE SCALE GENOMIC DNA]</scope>
    <source>
        <strain evidence="2">cv. Punajuju</strain>
    </source>
</reference>
<organism evidence="1 2">
    <name type="scientific">Cichorium intybus</name>
    <name type="common">Chicory</name>
    <dbReference type="NCBI Taxonomy" id="13427"/>
    <lineage>
        <taxon>Eukaryota</taxon>
        <taxon>Viridiplantae</taxon>
        <taxon>Streptophyta</taxon>
        <taxon>Embryophyta</taxon>
        <taxon>Tracheophyta</taxon>
        <taxon>Spermatophyta</taxon>
        <taxon>Magnoliopsida</taxon>
        <taxon>eudicotyledons</taxon>
        <taxon>Gunneridae</taxon>
        <taxon>Pentapetalae</taxon>
        <taxon>asterids</taxon>
        <taxon>campanulids</taxon>
        <taxon>Asterales</taxon>
        <taxon>Asteraceae</taxon>
        <taxon>Cichorioideae</taxon>
        <taxon>Cichorieae</taxon>
        <taxon>Cichoriinae</taxon>
        <taxon>Cichorium</taxon>
    </lineage>
</organism>
<protein>
    <submittedName>
        <fullName evidence="1">Uncharacterized protein</fullName>
    </submittedName>
</protein>
<comment type="caution">
    <text evidence="1">The sequence shown here is derived from an EMBL/GenBank/DDBJ whole genome shotgun (WGS) entry which is preliminary data.</text>
</comment>
<keyword evidence="2" id="KW-1185">Reference proteome</keyword>
<reference evidence="1 2" key="2">
    <citation type="journal article" date="2022" name="Mol. Ecol. Resour.">
        <title>The genomes of chicory, endive, great burdock and yacon provide insights into Asteraceae paleo-polyploidization history and plant inulin production.</title>
        <authorList>
            <person name="Fan W."/>
            <person name="Wang S."/>
            <person name="Wang H."/>
            <person name="Wang A."/>
            <person name="Jiang F."/>
            <person name="Liu H."/>
            <person name="Zhao H."/>
            <person name="Xu D."/>
            <person name="Zhang Y."/>
        </authorList>
    </citation>
    <scope>NUCLEOTIDE SEQUENCE [LARGE SCALE GENOMIC DNA]</scope>
    <source>
        <strain evidence="2">cv. Punajuju</strain>
        <tissue evidence="1">Leaves</tissue>
    </source>
</reference>
<accession>A0ACB9GYL0</accession>
<evidence type="ECO:0000313" key="1">
    <source>
        <dbReference type="EMBL" id="KAI3788161.1"/>
    </source>
</evidence>
<dbReference type="Proteomes" id="UP001055811">
    <property type="component" value="Linkage Group LG01"/>
</dbReference>
<dbReference type="EMBL" id="CM042009">
    <property type="protein sequence ID" value="KAI3788161.1"/>
    <property type="molecule type" value="Genomic_DNA"/>
</dbReference>
<gene>
    <name evidence="1" type="ORF">L2E82_00869</name>
</gene>